<dbReference type="Proteomes" id="UP000192288">
    <property type="component" value="Unassembled WGS sequence"/>
</dbReference>
<dbReference type="InterPro" id="IPR043129">
    <property type="entry name" value="ATPase_NBD"/>
</dbReference>
<dbReference type="Gene3D" id="3.30.420.40">
    <property type="match status" value="1"/>
</dbReference>
<dbReference type="Pfam" id="PF02541">
    <property type="entry name" value="Ppx-GppA"/>
    <property type="match status" value="1"/>
</dbReference>
<dbReference type="Gene3D" id="1.10.3210.10">
    <property type="entry name" value="Hypothetical protein af1432"/>
    <property type="match status" value="1"/>
</dbReference>
<dbReference type="Pfam" id="PF21447">
    <property type="entry name" value="Ppx-GppA_III"/>
    <property type="match status" value="1"/>
</dbReference>
<dbReference type="eggNOG" id="COG2206">
    <property type="taxonomic scope" value="Bacteria"/>
</dbReference>
<gene>
    <name evidence="4" type="ORF">BMR96_04270</name>
</gene>
<dbReference type="eggNOG" id="COG0248">
    <property type="taxonomic scope" value="Bacteria"/>
</dbReference>
<name>A0A1X0VDW4_LEUPS</name>
<dbReference type="SUPFAM" id="SSF53067">
    <property type="entry name" value="Actin-like ATPase domain"/>
    <property type="match status" value="2"/>
</dbReference>
<evidence type="ECO:0000313" key="4">
    <source>
        <dbReference type="EMBL" id="ORI97927.1"/>
    </source>
</evidence>
<dbReference type="InterPro" id="IPR003695">
    <property type="entry name" value="Ppx_GppA_N"/>
</dbReference>
<dbReference type="CDD" id="cd00077">
    <property type="entry name" value="HDc"/>
    <property type="match status" value="1"/>
</dbReference>
<feature type="domain" description="Ppx/GppA phosphatase N-terminal" evidence="2">
    <location>
        <begin position="42"/>
        <end position="293"/>
    </location>
</feature>
<dbReference type="PANTHER" id="PTHR30005">
    <property type="entry name" value="EXOPOLYPHOSPHATASE"/>
    <property type="match status" value="1"/>
</dbReference>
<dbReference type="GO" id="GO:0016462">
    <property type="term" value="F:pyrophosphatase activity"/>
    <property type="evidence" value="ECO:0007669"/>
    <property type="project" value="TreeGrafter"/>
</dbReference>
<evidence type="ECO:0000313" key="5">
    <source>
        <dbReference type="Proteomes" id="UP000192288"/>
    </source>
</evidence>
<protein>
    <submittedName>
        <fullName evidence="4">Exopolyphosphatase</fullName>
    </submittedName>
</protein>
<dbReference type="Gene3D" id="3.30.420.150">
    <property type="entry name" value="Exopolyphosphatase. Domain 2"/>
    <property type="match status" value="1"/>
</dbReference>
<reference evidence="4 5" key="1">
    <citation type="journal article" date="2017" name="Front. Microbiol.">
        <title>Genomic Characterization of Dairy Associated Leuconostoc Species and Diversity of Leuconostocs in Undefined Mixed Mesophilic Starter Cultures.</title>
        <authorList>
            <person name="Frantzen C.A."/>
            <person name="Kot W."/>
            <person name="Pedersen T.B."/>
            <person name="Ardo Y.M."/>
            <person name="Broadbent J.R."/>
            <person name="Neve H."/>
            <person name="Hansen L.H."/>
            <person name="Dal Bello F."/>
            <person name="Ostlie H.M."/>
            <person name="Kleppen H.P."/>
            <person name="Vogensen F.K."/>
            <person name="Holo H."/>
        </authorList>
    </citation>
    <scope>NUCLEOTIDE SEQUENCE [LARGE SCALE GENOMIC DNA]</scope>
    <source>
        <strain evidence="4 5">LMGCF08</strain>
    </source>
</reference>
<organism evidence="4 5">
    <name type="scientific">Leuconostoc pseudomesenteroides</name>
    <dbReference type="NCBI Taxonomy" id="33968"/>
    <lineage>
        <taxon>Bacteria</taxon>
        <taxon>Bacillati</taxon>
        <taxon>Bacillota</taxon>
        <taxon>Bacilli</taxon>
        <taxon>Lactobacillales</taxon>
        <taxon>Lactobacillaceae</taxon>
        <taxon>Leuconostoc</taxon>
    </lineage>
</organism>
<dbReference type="RefSeq" id="WP_004912867.1">
    <property type="nucleotide sequence ID" value="NZ_MPLS01000011.1"/>
</dbReference>
<dbReference type="SUPFAM" id="SSF109604">
    <property type="entry name" value="HD-domain/PDEase-like"/>
    <property type="match status" value="1"/>
</dbReference>
<comment type="caution">
    <text evidence="4">The sequence shown here is derived from an EMBL/GenBank/DDBJ whole genome shotgun (WGS) entry which is preliminary data.</text>
</comment>
<dbReference type="EMBL" id="MPLS01000011">
    <property type="protein sequence ID" value="ORI97927.1"/>
    <property type="molecule type" value="Genomic_DNA"/>
</dbReference>
<dbReference type="PANTHER" id="PTHR30005:SF0">
    <property type="entry name" value="RETROGRADE REGULATION PROTEIN 2"/>
    <property type="match status" value="1"/>
</dbReference>
<evidence type="ECO:0000259" key="3">
    <source>
        <dbReference type="Pfam" id="PF21447"/>
    </source>
</evidence>
<sequence>MAKLQGIILLNSGVAELQIVDGSGHKIETVKREYSENDLELRHFSTEVMQRALSQLQRFQQLLRDYDVTTVRLFGSENLSKMPNAVYFVDQVENVTGLTLRWLNANQENYYRQLALRMHEQKVLSGGNAFVLGVSSTRIDLSYFENEQFKFSQHSAIGPVRLTQSIRKMTAEITQISDLVPEFINSKLADFWHMLPPFQQADSVVLLGADVLNNVFLANQSSVTITKKDVENLVANFTRMNNQAISEEYTIDDKDIWMIYMEAVLVLNVMSAVSAKKLHISNLTVLDGLVVKDTTAQQDIITAARGIADRYMVEDKHREIVLQYAWRLFDRLKKIHRLDARDRLLLGVAALTHDVGSFINSQRHYQYSEEILEGIDFHGLSTSEQRMIAAIARYHSAETPDNALRATNEFSPRQRIRIAKMAALLRLADALDDSRLQKITKLTVSVQAEKVVVTGHTPLDLQLEIYVFTDKARFFEAVFGMPIVLKRQGKRG</sequence>
<dbReference type="STRING" id="33968.BMS77_09555"/>
<accession>A0A1X0VDW4</accession>
<dbReference type="AlphaFoldDB" id="A0A1X0VDW4"/>
<proteinExistence type="inferred from homology"/>
<evidence type="ECO:0000259" key="2">
    <source>
        <dbReference type="Pfam" id="PF02541"/>
    </source>
</evidence>
<dbReference type="InterPro" id="IPR048950">
    <property type="entry name" value="Ppx_GppA_C"/>
</dbReference>
<comment type="similarity">
    <text evidence="1">Belongs to the GppA/Ppx family.</text>
</comment>
<evidence type="ECO:0000256" key="1">
    <source>
        <dbReference type="ARBA" id="ARBA00007125"/>
    </source>
</evidence>
<dbReference type="InterPro" id="IPR003607">
    <property type="entry name" value="HD/PDEase_dom"/>
</dbReference>
<feature type="domain" description="Ppx/GppA phosphatase C-terminal" evidence="3">
    <location>
        <begin position="304"/>
        <end position="450"/>
    </location>
</feature>
<dbReference type="InterPro" id="IPR050273">
    <property type="entry name" value="GppA/Ppx_hydrolase"/>
</dbReference>